<comment type="caution">
    <text evidence="2">The sequence shown here is derived from an EMBL/GenBank/DDBJ whole genome shotgun (WGS) entry which is preliminary data.</text>
</comment>
<gene>
    <name evidence="2" type="ORF">SDC9_125158</name>
</gene>
<dbReference type="AlphaFoldDB" id="A0A645CML5"/>
<proteinExistence type="predicted"/>
<evidence type="ECO:0000256" key="1">
    <source>
        <dbReference type="SAM" id="MobiDB-lite"/>
    </source>
</evidence>
<name>A0A645CML5_9ZZZZ</name>
<reference evidence="2" key="1">
    <citation type="submission" date="2019-08" db="EMBL/GenBank/DDBJ databases">
        <authorList>
            <person name="Kucharzyk K."/>
            <person name="Murdoch R.W."/>
            <person name="Higgins S."/>
            <person name="Loffler F."/>
        </authorList>
    </citation>
    <scope>NUCLEOTIDE SEQUENCE</scope>
</reference>
<sequence>MEVSINCCNILQGPRSGADRGAESRIGRTGQQALLTQAQHGLSHIKILGQRLVHQRIESRVIPGAPPLGQLRRGRLWGRLLLLPSRWRGSVQLDGLGRGTACQQGQSTQTKTAHAKTRDVGGKYHSAVGSSFRLYPGNLQKAETAFHPLH</sequence>
<evidence type="ECO:0000313" key="2">
    <source>
        <dbReference type="EMBL" id="MPM78147.1"/>
    </source>
</evidence>
<feature type="compositionally biased region" description="Polar residues" evidence="1">
    <location>
        <begin position="101"/>
        <end position="112"/>
    </location>
</feature>
<dbReference type="EMBL" id="VSSQ01028427">
    <property type="protein sequence ID" value="MPM78147.1"/>
    <property type="molecule type" value="Genomic_DNA"/>
</dbReference>
<accession>A0A645CML5</accession>
<protein>
    <submittedName>
        <fullName evidence="2">Uncharacterized protein</fullName>
    </submittedName>
</protein>
<organism evidence="2">
    <name type="scientific">bioreactor metagenome</name>
    <dbReference type="NCBI Taxonomy" id="1076179"/>
    <lineage>
        <taxon>unclassified sequences</taxon>
        <taxon>metagenomes</taxon>
        <taxon>ecological metagenomes</taxon>
    </lineage>
</organism>
<feature type="region of interest" description="Disordered" evidence="1">
    <location>
        <begin position="100"/>
        <end position="119"/>
    </location>
</feature>